<dbReference type="EMBL" id="LYVF01000137">
    <property type="protein sequence ID" value="OAT82398.1"/>
    <property type="molecule type" value="Genomic_DNA"/>
</dbReference>
<dbReference type="InterPro" id="IPR001867">
    <property type="entry name" value="OmpR/PhoB-type_DNA-bd"/>
</dbReference>
<feature type="domain" description="Response regulatory" evidence="14">
    <location>
        <begin position="7"/>
        <end position="120"/>
    </location>
</feature>
<dbReference type="GO" id="GO:0000987">
    <property type="term" value="F:cis-regulatory region sequence-specific DNA binding"/>
    <property type="evidence" value="ECO:0007669"/>
    <property type="project" value="UniProtKB-ARBA"/>
</dbReference>
<keyword evidence="4 12" id="KW-0597">Phosphoprotein</keyword>
<dbReference type="Proteomes" id="UP000078532">
    <property type="component" value="Unassembled WGS sequence"/>
</dbReference>
<evidence type="ECO:0000256" key="4">
    <source>
        <dbReference type="ARBA" id="ARBA00022553"/>
    </source>
</evidence>
<evidence type="ECO:0000256" key="10">
    <source>
        <dbReference type="ARBA" id="ARBA00057085"/>
    </source>
</evidence>
<evidence type="ECO:0000256" key="1">
    <source>
        <dbReference type="ARBA" id="ARBA00004496"/>
    </source>
</evidence>
<comment type="function">
    <text evidence="9">May play the central regulatory role in sporulation. It may be an element of the effector pathway responsible for the activation of sporulation genes in response to nutritional stress. Spo0A may act in concert with spo0H (a sigma factor) to control the expression of some genes that are critical to the sporulation process.</text>
</comment>
<dbReference type="AlphaFoldDB" id="A0A1B7LFJ4"/>
<dbReference type="SUPFAM" id="SSF52172">
    <property type="entry name" value="CheY-like"/>
    <property type="match status" value="1"/>
</dbReference>
<dbReference type="GO" id="GO:0042802">
    <property type="term" value="F:identical protein binding"/>
    <property type="evidence" value="ECO:0007669"/>
    <property type="project" value="UniProtKB-ARBA"/>
</dbReference>
<evidence type="ECO:0000256" key="5">
    <source>
        <dbReference type="ARBA" id="ARBA00023012"/>
    </source>
</evidence>
<evidence type="ECO:0000256" key="3">
    <source>
        <dbReference type="ARBA" id="ARBA00022490"/>
    </source>
</evidence>
<keyword evidence="8" id="KW-0804">Transcription</keyword>
<feature type="DNA-binding region" description="OmpR/PhoB-type" evidence="13">
    <location>
        <begin position="129"/>
        <end position="227"/>
    </location>
</feature>
<dbReference type="PROSITE" id="PS50110">
    <property type="entry name" value="RESPONSE_REGULATORY"/>
    <property type="match status" value="1"/>
</dbReference>
<evidence type="ECO:0000256" key="7">
    <source>
        <dbReference type="ARBA" id="ARBA00023125"/>
    </source>
</evidence>
<keyword evidence="3" id="KW-0963">Cytoplasm</keyword>
<evidence type="ECO:0000256" key="9">
    <source>
        <dbReference type="ARBA" id="ARBA00024867"/>
    </source>
</evidence>
<dbReference type="Gene3D" id="1.10.10.10">
    <property type="entry name" value="Winged helix-like DNA-binding domain superfamily/Winged helix DNA-binding domain"/>
    <property type="match status" value="1"/>
</dbReference>
<dbReference type="Pfam" id="PF00072">
    <property type="entry name" value="Response_reg"/>
    <property type="match status" value="1"/>
</dbReference>
<dbReference type="PROSITE" id="PS51755">
    <property type="entry name" value="OMPR_PHOB"/>
    <property type="match status" value="1"/>
</dbReference>
<dbReference type="SMART" id="SM00448">
    <property type="entry name" value="REC"/>
    <property type="match status" value="1"/>
</dbReference>
<organism evidence="16 17">
    <name type="scientific">Desulfotomaculum copahuensis</name>
    <dbReference type="NCBI Taxonomy" id="1838280"/>
    <lineage>
        <taxon>Bacteria</taxon>
        <taxon>Bacillati</taxon>
        <taxon>Bacillota</taxon>
        <taxon>Clostridia</taxon>
        <taxon>Eubacteriales</taxon>
        <taxon>Desulfotomaculaceae</taxon>
        <taxon>Desulfotomaculum</taxon>
    </lineage>
</organism>
<name>A0A1B7LFJ4_9FIRM</name>
<evidence type="ECO:0000256" key="6">
    <source>
        <dbReference type="ARBA" id="ARBA00023015"/>
    </source>
</evidence>
<evidence type="ECO:0000256" key="13">
    <source>
        <dbReference type="PROSITE-ProRule" id="PRU01091"/>
    </source>
</evidence>
<dbReference type="OrthoDB" id="9790454at2"/>
<evidence type="ECO:0000256" key="12">
    <source>
        <dbReference type="PROSITE-ProRule" id="PRU00169"/>
    </source>
</evidence>
<dbReference type="InterPro" id="IPR036388">
    <property type="entry name" value="WH-like_DNA-bd_sf"/>
</dbReference>
<dbReference type="RefSeq" id="WP_066667869.1">
    <property type="nucleotide sequence ID" value="NZ_LYVF01000137.1"/>
</dbReference>
<sequence>MAVEGARVLVVDDEIQIRRLLKVALSGHGYAVEEAASGKEGLNKAATSRPDLIILDLGLPDLDGLNVLQQLREWSLIPVIILSVKEREEQKIAALDAGADDYVTKPFSMGELLARIRAALRHAAGTKNEPVVQLDDLVLDLARRRVTVGGREVKLTPTEYELIKNLAVNAGKVLTHRQLLRAVWGPGCENDTHYLRVYVGQLRQKIEADPSRPRHIITEPGVGYRLL</sequence>
<keyword evidence="5" id="KW-0902">Two-component regulatory system</keyword>
<keyword evidence="6" id="KW-0805">Transcription regulation</keyword>
<keyword evidence="7 13" id="KW-0238">DNA-binding</keyword>
<evidence type="ECO:0000259" key="15">
    <source>
        <dbReference type="PROSITE" id="PS51755"/>
    </source>
</evidence>
<dbReference type="GO" id="GO:0005829">
    <property type="term" value="C:cytosol"/>
    <property type="evidence" value="ECO:0007669"/>
    <property type="project" value="TreeGrafter"/>
</dbReference>
<dbReference type="CDD" id="cd17620">
    <property type="entry name" value="REC_OmpR_KdpE-like"/>
    <property type="match status" value="1"/>
</dbReference>
<dbReference type="GO" id="GO:0032993">
    <property type="term" value="C:protein-DNA complex"/>
    <property type="evidence" value="ECO:0007669"/>
    <property type="project" value="TreeGrafter"/>
</dbReference>
<dbReference type="GO" id="GO:0000156">
    <property type="term" value="F:phosphorelay response regulator activity"/>
    <property type="evidence" value="ECO:0007669"/>
    <property type="project" value="TreeGrafter"/>
</dbReference>
<dbReference type="InterPro" id="IPR039420">
    <property type="entry name" value="WalR-like"/>
</dbReference>
<evidence type="ECO:0000313" key="16">
    <source>
        <dbReference type="EMBL" id="OAT82398.1"/>
    </source>
</evidence>
<dbReference type="InterPro" id="IPR011006">
    <property type="entry name" value="CheY-like_superfamily"/>
</dbReference>
<evidence type="ECO:0000256" key="11">
    <source>
        <dbReference type="ARBA" id="ARBA00074083"/>
    </source>
</evidence>
<evidence type="ECO:0000313" key="17">
    <source>
        <dbReference type="Proteomes" id="UP000078532"/>
    </source>
</evidence>
<gene>
    <name evidence="16" type="ORF">A6M21_09295</name>
</gene>
<dbReference type="FunFam" id="1.10.10.10:FF:000210">
    <property type="entry name" value="Winged-helix transcriptional response regulator KdpE"/>
    <property type="match status" value="1"/>
</dbReference>
<comment type="subcellular location">
    <subcellularLocation>
        <location evidence="1">Cytoplasm</location>
    </subcellularLocation>
</comment>
<comment type="caution">
    <text evidence="16">The sequence shown here is derived from an EMBL/GenBank/DDBJ whole genome shotgun (WGS) entry which is preliminary data.</text>
</comment>
<dbReference type="CDD" id="cd00383">
    <property type="entry name" value="trans_reg_C"/>
    <property type="match status" value="1"/>
</dbReference>
<comment type="function">
    <text evidence="10">Member of the two-component regulatory system KdpD/KdpE involved in the regulation of the kdp operon. Upon phosphorylation by KdpD, functions as a transcription regulator by direct binding to promoter regions of target genes to positively regulate their expression.</text>
</comment>
<dbReference type="Gene3D" id="6.10.250.690">
    <property type="match status" value="1"/>
</dbReference>
<feature type="modified residue" description="4-aspartylphosphate" evidence="12">
    <location>
        <position position="56"/>
    </location>
</feature>
<evidence type="ECO:0000256" key="8">
    <source>
        <dbReference type="ARBA" id="ARBA00023163"/>
    </source>
</evidence>
<accession>A0A1B7LFJ4</accession>
<dbReference type="Gene3D" id="3.40.50.2300">
    <property type="match status" value="1"/>
</dbReference>
<dbReference type="InterPro" id="IPR001789">
    <property type="entry name" value="Sig_transdc_resp-reg_receiver"/>
</dbReference>
<proteinExistence type="predicted"/>
<dbReference type="STRING" id="1838280.A6M21_09295"/>
<evidence type="ECO:0000256" key="2">
    <source>
        <dbReference type="ARBA" id="ARBA00018672"/>
    </source>
</evidence>
<dbReference type="SMART" id="SM00862">
    <property type="entry name" value="Trans_reg_C"/>
    <property type="match status" value="1"/>
</dbReference>
<dbReference type="PANTHER" id="PTHR48111:SF50">
    <property type="entry name" value="KDP OPERON TRANSCRIPTIONAL REGULATORY PROTEIN KDPE"/>
    <property type="match status" value="1"/>
</dbReference>
<feature type="domain" description="OmpR/PhoB-type" evidence="15">
    <location>
        <begin position="129"/>
        <end position="227"/>
    </location>
</feature>
<dbReference type="FunFam" id="3.40.50.2300:FF:000021">
    <property type="entry name" value="Two-component system response regulator KdpE"/>
    <property type="match status" value="1"/>
</dbReference>
<dbReference type="Pfam" id="PF00486">
    <property type="entry name" value="Trans_reg_C"/>
    <property type="match status" value="1"/>
</dbReference>
<dbReference type="PANTHER" id="PTHR48111">
    <property type="entry name" value="REGULATOR OF RPOS"/>
    <property type="match status" value="1"/>
</dbReference>
<evidence type="ECO:0000259" key="14">
    <source>
        <dbReference type="PROSITE" id="PS50110"/>
    </source>
</evidence>
<keyword evidence="17" id="KW-1185">Reference proteome</keyword>
<reference evidence="16 17" key="1">
    <citation type="submission" date="2016-04" db="EMBL/GenBank/DDBJ databases">
        <authorList>
            <person name="Evans L.H."/>
            <person name="Alamgir A."/>
            <person name="Owens N."/>
            <person name="Weber N.D."/>
            <person name="Virtaneva K."/>
            <person name="Barbian K."/>
            <person name="Babar A."/>
            <person name="Rosenke K."/>
        </authorList>
    </citation>
    <scope>NUCLEOTIDE SEQUENCE [LARGE SCALE GENOMIC DNA]</scope>
    <source>
        <strain evidence="16 17">LMa1</strain>
    </source>
</reference>
<dbReference type="GO" id="GO:0045893">
    <property type="term" value="P:positive regulation of DNA-templated transcription"/>
    <property type="evidence" value="ECO:0007669"/>
    <property type="project" value="UniProtKB-ARBA"/>
</dbReference>
<protein>
    <recommendedName>
        <fullName evidence="2">Stage 0 sporulation protein A homolog</fullName>
    </recommendedName>
    <alternativeName>
        <fullName evidence="11">Transcriptional regulatory protein KdpE</fullName>
    </alternativeName>
</protein>